<feature type="chain" id="PRO_5046419431" description="Excalibur calcium-binding domain-containing protein" evidence="2">
    <location>
        <begin position="27"/>
        <end position="109"/>
    </location>
</feature>
<feature type="signal peptide" evidence="2">
    <location>
        <begin position="1"/>
        <end position="26"/>
    </location>
</feature>
<feature type="domain" description="Excalibur calcium-binding" evidence="3">
    <location>
        <begin position="47"/>
        <end position="108"/>
    </location>
</feature>
<protein>
    <recommendedName>
        <fullName evidence="3">Excalibur calcium-binding domain-containing protein</fullName>
    </recommendedName>
</protein>
<keyword evidence="5" id="KW-1185">Reference proteome</keyword>
<feature type="compositionally biased region" description="Basic residues" evidence="1">
    <location>
        <begin position="74"/>
        <end position="85"/>
    </location>
</feature>
<evidence type="ECO:0000256" key="2">
    <source>
        <dbReference type="SAM" id="SignalP"/>
    </source>
</evidence>
<organism evidence="4 5">
    <name type="scientific">Microlunatus ginsengisoli</name>
    <dbReference type="NCBI Taxonomy" id="363863"/>
    <lineage>
        <taxon>Bacteria</taxon>
        <taxon>Bacillati</taxon>
        <taxon>Actinomycetota</taxon>
        <taxon>Actinomycetes</taxon>
        <taxon>Propionibacteriales</taxon>
        <taxon>Propionibacteriaceae</taxon>
        <taxon>Microlunatus</taxon>
    </lineage>
</organism>
<dbReference type="EMBL" id="BAABAB010000003">
    <property type="protein sequence ID" value="GAA3605401.1"/>
    <property type="molecule type" value="Genomic_DNA"/>
</dbReference>
<feature type="region of interest" description="Disordered" evidence="1">
    <location>
        <begin position="64"/>
        <end position="85"/>
    </location>
</feature>
<reference evidence="5" key="1">
    <citation type="journal article" date="2019" name="Int. J. Syst. Evol. Microbiol.">
        <title>The Global Catalogue of Microorganisms (GCM) 10K type strain sequencing project: providing services to taxonomists for standard genome sequencing and annotation.</title>
        <authorList>
            <consortium name="The Broad Institute Genomics Platform"/>
            <consortium name="The Broad Institute Genome Sequencing Center for Infectious Disease"/>
            <person name="Wu L."/>
            <person name="Ma J."/>
        </authorList>
    </citation>
    <scope>NUCLEOTIDE SEQUENCE [LARGE SCALE GENOMIC DNA]</scope>
    <source>
        <strain evidence="5">JCM 16929</strain>
    </source>
</reference>
<name>A0ABP6ZDT3_9ACTN</name>
<keyword evidence="2" id="KW-0732">Signal</keyword>
<dbReference type="Proteomes" id="UP001501490">
    <property type="component" value="Unassembled WGS sequence"/>
</dbReference>
<accession>A0ABP6ZDT3</accession>
<sequence length="109" mass="10979">MLTIKRALAGAAAALVTAGLGLGVGAVAPAGSAVAPATAAAATKAKKFKNCTALNKAYKHGVKKSSGTKDVVRSHGKVTKKASKAKTSKALYNANKKLDRDKDGIACEK</sequence>
<proteinExistence type="predicted"/>
<dbReference type="RefSeq" id="WP_344801408.1">
    <property type="nucleotide sequence ID" value="NZ_BAABAB010000003.1"/>
</dbReference>
<gene>
    <name evidence="4" type="ORF">GCM10022236_04120</name>
</gene>
<dbReference type="Pfam" id="PF05901">
    <property type="entry name" value="Excalibur"/>
    <property type="match status" value="1"/>
</dbReference>
<evidence type="ECO:0000256" key="1">
    <source>
        <dbReference type="SAM" id="MobiDB-lite"/>
    </source>
</evidence>
<comment type="caution">
    <text evidence="4">The sequence shown here is derived from an EMBL/GenBank/DDBJ whole genome shotgun (WGS) entry which is preliminary data.</text>
</comment>
<dbReference type="SMART" id="SM00894">
    <property type="entry name" value="Excalibur"/>
    <property type="match status" value="1"/>
</dbReference>
<evidence type="ECO:0000259" key="3">
    <source>
        <dbReference type="SMART" id="SM00894"/>
    </source>
</evidence>
<evidence type="ECO:0000313" key="5">
    <source>
        <dbReference type="Proteomes" id="UP001501490"/>
    </source>
</evidence>
<evidence type="ECO:0000313" key="4">
    <source>
        <dbReference type="EMBL" id="GAA3605401.1"/>
    </source>
</evidence>
<dbReference type="InterPro" id="IPR008613">
    <property type="entry name" value="Excalibur_Ca-bd_domain"/>
</dbReference>